<protein>
    <submittedName>
        <fullName evidence="2">Helix-turn-helix transcriptional regulator</fullName>
    </submittedName>
</protein>
<reference evidence="2 3" key="1">
    <citation type="submission" date="2024-10" db="EMBL/GenBank/DDBJ databases">
        <authorList>
            <person name="Yang X.-N."/>
        </authorList>
    </citation>
    <scope>NUCLEOTIDE SEQUENCE [LARGE SCALE GENOMIC DNA]</scope>
    <source>
        <strain evidence="2 3">CAU 1059</strain>
    </source>
</reference>
<dbReference type="SUPFAM" id="SSF47413">
    <property type="entry name" value="lambda repressor-like DNA-binding domains"/>
    <property type="match status" value="1"/>
</dbReference>
<organism evidence="2 3">
    <name type="scientific">Roseovarius aquimarinus</name>
    <dbReference type="NCBI Taxonomy" id="1229156"/>
    <lineage>
        <taxon>Bacteria</taxon>
        <taxon>Pseudomonadati</taxon>
        <taxon>Pseudomonadota</taxon>
        <taxon>Alphaproteobacteria</taxon>
        <taxon>Rhodobacterales</taxon>
        <taxon>Roseobacteraceae</taxon>
        <taxon>Roseovarius</taxon>
    </lineage>
</organism>
<accession>A0ABW7IAJ2</accession>
<dbReference type="SMART" id="SM00530">
    <property type="entry name" value="HTH_XRE"/>
    <property type="match status" value="1"/>
</dbReference>
<name>A0ABW7IAJ2_9RHOB</name>
<dbReference type="Pfam" id="PF01381">
    <property type="entry name" value="HTH_3"/>
    <property type="match status" value="1"/>
</dbReference>
<dbReference type="Proteomes" id="UP001607157">
    <property type="component" value="Unassembled WGS sequence"/>
</dbReference>
<dbReference type="InterPro" id="IPR010982">
    <property type="entry name" value="Lambda_DNA-bd_dom_sf"/>
</dbReference>
<evidence type="ECO:0000313" key="2">
    <source>
        <dbReference type="EMBL" id="MFH0255226.1"/>
    </source>
</evidence>
<sequence>MGEMITIPKAEFDRLVALAEDSLDEKAVADYLADPKPGVPAAFARRMLEGESLLKLWREHRGMNQSELARASGVNRVQIADIEKARKTGSVETLAKLATALDVAIDDLI</sequence>
<dbReference type="CDD" id="cd00093">
    <property type="entry name" value="HTH_XRE"/>
    <property type="match status" value="1"/>
</dbReference>
<dbReference type="InterPro" id="IPR001387">
    <property type="entry name" value="Cro/C1-type_HTH"/>
</dbReference>
<proteinExistence type="predicted"/>
<dbReference type="EMBL" id="JBIHMM010000005">
    <property type="protein sequence ID" value="MFH0255226.1"/>
    <property type="molecule type" value="Genomic_DNA"/>
</dbReference>
<evidence type="ECO:0000259" key="1">
    <source>
        <dbReference type="PROSITE" id="PS50943"/>
    </source>
</evidence>
<keyword evidence="3" id="KW-1185">Reference proteome</keyword>
<feature type="domain" description="HTH cro/C1-type" evidence="1">
    <location>
        <begin position="54"/>
        <end position="108"/>
    </location>
</feature>
<comment type="caution">
    <text evidence="2">The sequence shown here is derived from an EMBL/GenBank/DDBJ whole genome shotgun (WGS) entry which is preliminary data.</text>
</comment>
<dbReference type="PROSITE" id="PS50943">
    <property type="entry name" value="HTH_CROC1"/>
    <property type="match status" value="1"/>
</dbReference>
<evidence type="ECO:0000313" key="3">
    <source>
        <dbReference type="Proteomes" id="UP001607157"/>
    </source>
</evidence>
<dbReference type="Gene3D" id="1.10.260.40">
    <property type="entry name" value="lambda repressor-like DNA-binding domains"/>
    <property type="match status" value="1"/>
</dbReference>
<gene>
    <name evidence="2" type="ORF">ACGRVM_15070</name>
</gene>
<dbReference type="RefSeq" id="WP_377172977.1">
    <property type="nucleotide sequence ID" value="NZ_JBHTJC010000006.1"/>
</dbReference>